<keyword evidence="6" id="KW-1185">Reference proteome</keyword>
<dbReference type="eggNOG" id="KOG4189">
    <property type="taxonomic scope" value="Eukaryota"/>
</dbReference>
<name>D7MRD0_ARALL</name>
<dbReference type="OrthoDB" id="116883at2759"/>
<keyword evidence="3" id="KW-0445">Lipid transport</keyword>
<keyword evidence="2" id="KW-0813">Transport</keyword>
<dbReference type="HOGENOM" id="CLU_082630_2_0_1"/>
<dbReference type="FunFam" id="1.10.3520.10:FF:000005">
    <property type="entry name" value="Accelerated cell death 11"/>
    <property type="match status" value="1"/>
</dbReference>
<evidence type="ECO:0000313" key="6">
    <source>
        <dbReference type="Proteomes" id="UP000008694"/>
    </source>
</evidence>
<dbReference type="Pfam" id="PF08718">
    <property type="entry name" value="GLTP"/>
    <property type="match status" value="1"/>
</dbReference>
<gene>
    <name evidence="5" type="ORF">ARALYDRAFT_683344</name>
</gene>
<accession>D7MRD0</accession>
<dbReference type="Gramene" id="Al_scaffold_0008_164">
    <property type="protein sequence ID" value="Al_scaffold_0008_164"/>
    <property type="gene ID" value="Al_scaffold_0008_164"/>
</dbReference>
<dbReference type="InterPro" id="IPR014830">
    <property type="entry name" value="Glycolipid_transfer_prot_dom"/>
</dbReference>
<organism evidence="6">
    <name type="scientific">Arabidopsis lyrata subsp. lyrata</name>
    <name type="common">Lyre-leaved rock-cress</name>
    <dbReference type="NCBI Taxonomy" id="81972"/>
    <lineage>
        <taxon>Eukaryota</taxon>
        <taxon>Viridiplantae</taxon>
        <taxon>Streptophyta</taxon>
        <taxon>Embryophyta</taxon>
        <taxon>Tracheophyta</taxon>
        <taxon>Spermatophyta</taxon>
        <taxon>Magnoliopsida</taxon>
        <taxon>eudicotyledons</taxon>
        <taxon>Gunneridae</taxon>
        <taxon>Pentapetalae</taxon>
        <taxon>rosids</taxon>
        <taxon>malvids</taxon>
        <taxon>Brassicales</taxon>
        <taxon>Brassicaceae</taxon>
        <taxon>Camelineae</taxon>
        <taxon>Arabidopsis</taxon>
    </lineage>
</organism>
<reference evidence="6" key="1">
    <citation type="journal article" date="2011" name="Nat. Genet.">
        <title>The Arabidopsis lyrata genome sequence and the basis of rapid genome size change.</title>
        <authorList>
            <person name="Hu T.T."/>
            <person name="Pattyn P."/>
            <person name="Bakker E.G."/>
            <person name="Cao J."/>
            <person name="Cheng J.-F."/>
            <person name="Clark R.M."/>
            <person name="Fahlgren N."/>
            <person name="Fawcett J.A."/>
            <person name="Grimwood J."/>
            <person name="Gundlach H."/>
            <person name="Haberer G."/>
            <person name="Hollister J.D."/>
            <person name="Ossowski S."/>
            <person name="Ottilar R.P."/>
            <person name="Salamov A.A."/>
            <person name="Schneeberger K."/>
            <person name="Spannagl M."/>
            <person name="Wang X."/>
            <person name="Yang L."/>
            <person name="Nasrallah M.E."/>
            <person name="Bergelson J."/>
            <person name="Carrington J.C."/>
            <person name="Gaut B.S."/>
            <person name="Schmutz J."/>
            <person name="Mayer K.F.X."/>
            <person name="Van de Peer Y."/>
            <person name="Grigoriev I.V."/>
            <person name="Nordborg M."/>
            <person name="Weigel D."/>
            <person name="Guo Y.-L."/>
        </authorList>
    </citation>
    <scope>NUCLEOTIDE SEQUENCE [LARGE SCALE GENOMIC DNA]</scope>
    <source>
        <strain evidence="6">cv. MN47</strain>
    </source>
</reference>
<protein>
    <submittedName>
        <fullName evidence="5">Predicted protein</fullName>
    </submittedName>
</protein>
<dbReference type="Gene3D" id="1.10.3520.10">
    <property type="entry name" value="Glycolipid transfer protein"/>
    <property type="match status" value="1"/>
</dbReference>
<dbReference type="AlphaFoldDB" id="D7MRD0"/>
<feature type="domain" description="Glycolipid transfer protein" evidence="4">
    <location>
        <begin position="24"/>
        <end position="162"/>
    </location>
</feature>
<dbReference type="InterPro" id="IPR036497">
    <property type="entry name" value="GLTP_sf"/>
</dbReference>
<dbReference type="EMBL" id="GL348720">
    <property type="protein sequence ID" value="EFH41436.1"/>
    <property type="molecule type" value="Genomic_DNA"/>
</dbReference>
<proteinExistence type="inferred from homology"/>
<dbReference type="SUPFAM" id="SSF110004">
    <property type="entry name" value="Glycolipid transfer protein, GLTP"/>
    <property type="match status" value="1"/>
</dbReference>
<dbReference type="GO" id="GO:1902387">
    <property type="term" value="F:ceramide 1-phosphate binding"/>
    <property type="evidence" value="ECO:0007669"/>
    <property type="project" value="TreeGrafter"/>
</dbReference>
<sequence length="199" mass="21801">MTLKIVADAFKELAVIVSSPSPDVSVKQFANACSLFSNLFGVLEIAFKFVKTDYVAKVNDLAKASSSISTLEVMVDEDIKAGRAKKPGSHTRNLLKTKRGLEMIRVLFEEIIATNANSSLKDAAYKAYNKVLAKHHGLALQESAETGMESLPSRELLLCMINETEESAKIHMQSYVTASIPVTAYVDQLLCSKNLGIDW</sequence>
<dbReference type="GO" id="GO:0005829">
    <property type="term" value="C:cytosol"/>
    <property type="evidence" value="ECO:0007669"/>
    <property type="project" value="TreeGrafter"/>
</dbReference>
<dbReference type="KEGG" id="aly:9299476"/>
<evidence type="ECO:0000256" key="2">
    <source>
        <dbReference type="ARBA" id="ARBA00022448"/>
    </source>
</evidence>
<dbReference type="Proteomes" id="UP000008694">
    <property type="component" value="Unassembled WGS sequence"/>
</dbReference>
<dbReference type="PANTHER" id="PTHR10219">
    <property type="entry name" value="GLYCOLIPID TRANSFER PROTEIN-RELATED"/>
    <property type="match status" value="1"/>
</dbReference>
<evidence type="ECO:0000256" key="1">
    <source>
        <dbReference type="ARBA" id="ARBA00007148"/>
    </source>
</evidence>
<evidence type="ECO:0000313" key="5">
    <source>
        <dbReference type="EMBL" id="EFH41436.1"/>
    </source>
</evidence>
<dbReference type="GO" id="GO:0016020">
    <property type="term" value="C:membrane"/>
    <property type="evidence" value="ECO:0007669"/>
    <property type="project" value="TreeGrafter"/>
</dbReference>
<dbReference type="PANTHER" id="PTHR10219:SF43">
    <property type="entry name" value="GLYCOLIPID TRANSFER PROTEIN DOMAIN-CONTAINING PROTEIN"/>
    <property type="match status" value="1"/>
</dbReference>
<dbReference type="GO" id="GO:1902388">
    <property type="term" value="F:ceramide 1-phosphate transfer activity"/>
    <property type="evidence" value="ECO:0007669"/>
    <property type="project" value="TreeGrafter"/>
</dbReference>
<evidence type="ECO:0000256" key="3">
    <source>
        <dbReference type="ARBA" id="ARBA00023055"/>
    </source>
</evidence>
<dbReference type="STRING" id="81972.D7MRD0"/>
<evidence type="ECO:0000259" key="4">
    <source>
        <dbReference type="Pfam" id="PF08718"/>
    </source>
</evidence>
<comment type="similarity">
    <text evidence="1">Belongs to the GLTP family.</text>
</comment>